<dbReference type="OrthoDB" id="1922186at2759"/>
<dbReference type="Proteomes" id="UP000000226">
    <property type="component" value="Chromosome 2"/>
</dbReference>
<dbReference type="eggNOG" id="KOG1886">
    <property type="taxonomic scope" value="Eukaryota"/>
</dbReference>
<feature type="compositionally biased region" description="Acidic residues" evidence="1">
    <location>
        <begin position="34"/>
        <end position="43"/>
    </location>
</feature>
<gene>
    <name evidence="3" type="ORF">PHAVU_002G157800g</name>
</gene>
<dbReference type="Gramene" id="ESW30498">
    <property type="protein sequence ID" value="ESW30498"/>
    <property type="gene ID" value="PHAVU_002G157800g"/>
</dbReference>
<feature type="domain" description="BAH" evidence="2">
    <location>
        <begin position="103"/>
        <end position="222"/>
    </location>
</feature>
<dbReference type="PROSITE" id="PS51038">
    <property type="entry name" value="BAH"/>
    <property type="match status" value="1"/>
</dbReference>
<dbReference type="Gene3D" id="2.30.30.490">
    <property type="match status" value="1"/>
</dbReference>
<accession>V7CMB0</accession>
<dbReference type="SMR" id="V7CMB0"/>
<protein>
    <recommendedName>
        <fullName evidence="2">BAH domain-containing protein</fullName>
    </recommendedName>
</protein>
<feature type="region of interest" description="Disordered" evidence="1">
    <location>
        <begin position="1"/>
        <end position="79"/>
    </location>
</feature>
<dbReference type="SMART" id="SM00439">
    <property type="entry name" value="BAH"/>
    <property type="match status" value="1"/>
</dbReference>
<organism evidence="3 4">
    <name type="scientific">Phaseolus vulgaris</name>
    <name type="common">Kidney bean</name>
    <name type="synonym">French bean</name>
    <dbReference type="NCBI Taxonomy" id="3885"/>
    <lineage>
        <taxon>Eukaryota</taxon>
        <taxon>Viridiplantae</taxon>
        <taxon>Streptophyta</taxon>
        <taxon>Embryophyta</taxon>
        <taxon>Tracheophyta</taxon>
        <taxon>Spermatophyta</taxon>
        <taxon>Magnoliopsida</taxon>
        <taxon>eudicotyledons</taxon>
        <taxon>Gunneridae</taxon>
        <taxon>Pentapetalae</taxon>
        <taxon>rosids</taxon>
        <taxon>fabids</taxon>
        <taxon>Fabales</taxon>
        <taxon>Fabaceae</taxon>
        <taxon>Papilionoideae</taxon>
        <taxon>50 kb inversion clade</taxon>
        <taxon>NPAAA clade</taxon>
        <taxon>indigoferoid/millettioid clade</taxon>
        <taxon>Phaseoleae</taxon>
        <taxon>Phaseolus</taxon>
    </lineage>
</organism>
<dbReference type="OMA" id="SCGSFAQ"/>
<feature type="compositionally biased region" description="Basic and acidic residues" evidence="1">
    <location>
        <begin position="44"/>
        <end position="58"/>
    </location>
</feature>
<dbReference type="PANTHER" id="PTHR46871">
    <property type="entry name" value="BROMO-ADJACENT HOMOLOGY (BAH) DOMAIN-CONTAINING PROTEIN"/>
    <property type="match status" value="1"/>
</dbReference>
<evidence type="ECO:0000259" key="2">
    <source>
        <dbReference type="PROSITE" id="PS51038"/>
    </source>
</evidence>
<sequence>MVNRRNLTRVTVSSDDEDEAPRPPRTRKRLRLLEEEEDEDDYNNNEKEGKQLETKEEVPESSQLVEDATPISEDATPIGEPIRFSRKGKYKRSHYESFMFNGIQYTLEDSVLFFPDGGVKKPYVAIIKDITQGSNGHVVVTGQWFYRPEEAAKKGGGNWKLHDTRELFYSFHRDEVPAEAIMHKCVVHFFPIHKQLPKRKDHPGFIVQKVYDNLEKKLWRLGDKVFEDDKQQEIDVLIQKTLQRIGELPHIELVEIVDDVHDQRKGKKKLE</sequence>
<reference evidence="4" key="1">
    <citation type="journal article" date="2014" name="Nat. Genet.">
        <title>A reference genome for common bean and genome-wide analysis of dual domestications.</title>
        <authorList>
            <person name="Schmutz J."/>
            <person name="McClean P.E."/>
            <person name="Mamidi S."/>
            <person name="Wu G.A."/>
            <person name="Cannon S.B."/>
            <person name="Grimwood J."/>
            <person name="Jenkins J."/>
            <person name="Shu S."/>
            <person name="Song Q."/>
            <person name="Chavarro C."/>
            <person name="Torres-Torres M."/>
            <person name="Geffroy V."/>
            <person name="Moghaddam S.M."/>
            <person name="Gao D."/>
            <person name="Abernathy B."/>
            <person name="Barry K."/>
            <person name="Blair M."/>
            <person name="Brick M.A."/>
            <person name="Chovatia M."/>
            <person name="Gepts P."/>
            <person name="Goodstein D.M."/>
            <person name="Gonzales M."/>
            <person name="Hellsten U."/>
            <person name="Hyten D.L."/>
            <person name="Jia G."/>
            <person name="Kelly J.D."/>
            <person name="Kudrna D."/>
            <person name="Lee R."/>
            <person name="Richard M.M."/>
            <person name="Miklas P.N."/>
            <person name="Osorno J.M."/>
            <person name="Rodrigues J."/>
            <person name="Thareau V."/>
            <person name="Urrea C.A."/>
            <person name="Wang M."/>
            <person name="Yu Y."/>
            <person name="Zhang M."/>
            <person name="Wing R.A."/>
            <person name="Cregan P.B."/>
            <person name="Rokhsar D.S."/>
            <person name="Jackson S.A."/>
        </authorList>
    </citation>
    <scope>NUCLEOTIDE SEQUENCE [LARGE SCALE GENOMIC DNA]</scope>
    <source>
        <strain evidence="4">cv. G19833</strain>
    </source>
</reference>
<proteinExistence type="predicted"/>
<name>V7CMB0_PHAVU</name>
<evidence type="ECO:0000256" key="1">
    <source>
        <dbReference type="SAM" id="MobiDB-lite"/>
    </source>
</evidence>
<dbReference type="AlphaFoldDB" id="V7CMB0"/>
<dbReference type="InterPro" id="IPR043151">
    <property type="entry name" value="BAH_sf"/>
</dbReference>
<dbReference type="Pfam" id="PF01426">
    <property type="entry name" value="BAH"/>
    <property type="match status" value="1"/>
</dbReference>
<dbReference type="GO" id="GO:0003682">
    <property type="term" value="F:chromatin binding"/>
    <property type="evidence" value="ECO:0007669"/>
    <property type="project" value="InterPro"/>
</dbReference>
<keyword evidence="4" id="KW-1185">Reference proteome</keyword>
<dbReference type="PANTHER" id="PTHR46871:SF1">
    <property type="entry name" value="BROMO-ADJACENT HOMOLOGY (BAH) DOMAIN-CONTAINING PROTEIN"/>
    <property type="match status" value="1"/>
</dbReference>
<dbReference type="EMBL" id="CM002289">
    <property type="protein sequence ID" value="ESW30498.1"/>
    <property type="molecule type" value="Genomic_DNA"/>
</dbReference>
<evidence type="ECO:0000313" key="3">
    <source>
        <dbReference type="EMBL" id="ESW30498.1"/>
    </source>
</evidence>
<dbReference type="InterPro" id="IPR001025">
    <property type="entry name" value="BAH_dom"/>
</dbReference>
<evidence type="ECO:0000313" key="4">
    <source>
        <dbReference type="Proteomes" id="UP000000226"/>
    </source>
</evidence>